<comment type="similarity">
    <text evidence="2">Belongs to the plant DMP1 protein family.</text>
</comment>
<evidence type="ECO:0000256" key="6">
    <source>
        <dbReference type="SAM" id="Phobius"/>
    </source>
</evidence>
<gene>
    <name evidence="7" type="ORF">AXF42_Ash020133</name>
</gene>
<dbReference type="GO" id="GO:0016020">
    <property type="term" value="C:membrane"/>
    <property type="evidence" value="ECO:0007669"/>
    <property type="project" value="UniProtKB-SubCell"/>
</dbReference>
<keyword evidence="4 6" id="KW-1133">Transmembrane helix</keyword>
<dbReference type="PANTHER" id="PTHR31621:SF0">
    <property type="entry name" value="PROTEIN DMP6"/>
    <property type="match status" value="1"/>
</dbReference>
<dbReference type="PANTHER" id="PTHR31621">
    <property type="entry name" value="PROTEIN DMP3"/>
    <property type="match status" value="1"/>
</dbReference>
<evidence type="ECO:0008006" key="9">
    <source>
        <dbReference type="Google" id="ProtNLM"/>
    </source>
</evidence>
<organism evidence="7 8">
    <name type="scientific">Apostasia shenzhenica</name>
    <dbReference type="NCBI Taxonomy" id="1088818"/>
    <lineage>
        <taxon>Eukaryota</taxon>
        <taxon>Viridiplantae</taxon>
        <taxon>Streptophyta</taxon>
        <taxon>Embryophyta</taxon>
        <taxon>Tracheophyta</taxon>
        <taxon>Spermatophyta</taxon>
        <taxon>Magnoliopsida</taxon>
        <taxon>Liliopsida</taxon>
        <taxon>Asparagales</taxon>
        <taxon>Orchidaceae</taxon>
        <taxon>Apostasioideae</taxon>
        <taxon>Apostasia</taxon>
    </lineage>
</organism>
<accession>A0A2I0A3R7</accession>
<protein>
    <recommendedName>
        <fullName evidence="9">DUF679 domain membrane protein 2</fullName>
    </recommendedName>
</protein>
<evidence type="ECO:0000256" key="1">
    <source>
        <dbReference type="ARBA" id="ARBA00004141"/>
    </source>
</evidence>
<dbReference type="AlphaFoldDB" id="A0A2I0A3R7"/>
<keyword evidence="3 6" id="KW-0812">Transmembrane</keyword>
<sequence>MADIEAPNGQHNPKQPLLLQDLNPLLQAQKEKAQNAIVNGILKQSAHLANLLPTGTVLAFQILSPILTGQGQCSAANKIRTASLLSLCALSCFILSFTDSFRDGGGSVRHGIATFRGAVPPEAAKNYRIRFVDFVHAFMSVMVFVVVVLVDQNVVACFYPMPSEEEKLIIAALPVGIGAVCSFLFVAFPTTRHGIGFPLSSH</sequence>
<dbReference type="Proteomes" id="UP000236161">
    <property type="component" value="Unassembled WGS sequence"/>
</dbReference>
<name>A0A2I0A3R7_9ASPA</name>
<evidence type="ECO:0000256" key="5">
    <source>
        <dbReference type="ARBA" id="ARBA00023136"/>
    </source>
</evidence>
<evidence type="ECO:0000256" key="2">
    <source>
        <dbReference type="ARBA" id="ARBA00008707"/>
    </source>
</evidence>
<dbReference type="Pfam" id="PF05078">
    <property type="entry name" value="DUF679"/>
    <property type="match status" value="1"/>
</dbReference>
<feature type="transmembrane region" description="Helical" evidence="6">
    <location>
        <begin position="131"/>
        <end position="149"/>
    </location>
</feature>
<comment type="subcellular location">
    <subcellularLocation>
        <location evidence="1">Membrane</location>
        <topology evidence="1">Multi-pass membrane protein</topology>
    </subcellularLocation>
</comment>
<feature type="transmembrane region" description="Helical" evidence="6">
    <location>
        <begin position="169"/>
        <end position="188"/>
    </location>
</feature>
<dbReference type="InterPro" id="IPR007770">
    <property type="entry name" value="DMP"/>
</dbReference>
<evidence type="ECO:0000256" key="4">
    <source>
        <dbReference type="ARBA" id="ARBA00022989"/>
    </source>
</evidence>
<keyword evidence="5 6" id="KW-0472">Membrane</keyword>
<dbReference type="GO" id="GO:0005737">
    <property type="term" value="C:cytoplasm"/>
    <property type="evidence" value="ECO:0007669"/>
    <property type="project" value="UniProtKB-ARBA"/>
</dbReference>
<proteinExistence type="inferred from homology"/>
<keyword evidence="8" id="KW-1185">Reference proteome</keyword>
<evidence type="ECO:0000256" key="3">
    <source>
        <dbReference type="ARBA" id="ARBA00022692"/>
    </source>
</evidence>
<evidence type="ECO:0000313" key="8">
    <source>
        <dbReference type="Proteomes" id="UP000236161"/>
    </source>
</evidence>
<dbReference type="STRING" id="1088818.A0A2I0A3R7"/>
<dbReference type="OrthoDB" id="525686at2759"/>
<dbReference type="GO" id="GO:0010256">
    <property type="term" value="P:endomembrane system organization"/>
    <property type="evidence" value="ECO:0007669"/>
    <property type="project" value="TreeGrafter"/>
</dbReference>
<dbReference type="EMBL" id="KZ452028">
    <property type="protein sequence ID" value="PKA50188.1"/>
    <property type="molecule type" value="Genomic_DNA"/>
</dbReference>
<evidence type="ECO:0000313" key="7">
    <source>
        <dbReference type="EMBL" id="PKA50188.1"/>
    </source>
</evidence>
<reference evidence="7 8" key="1">
    <citation type="journal article" date="2017" name="Nature">
        <title>The Apostasia genome and the evolution of orchids.</title>
        <authorList>
            <person name="Zhang G.Q."/>
            <person name="Liu K.W."/>
            <person name="Li Z."/>
            <person name="Lohaus R."/>
            <person name="Hsiao Y.Y."/>
            <person name="Niu S.C."/>
            <person name="Wang J.Y."/>
            <person name="Lin Y.C."/>
            <person name="Xu Q."/>
            <person name="Chen L.J."/>
            <person name="Yoshida K."/>
            <person name="Fujiwara S."/>
            <person name="Wang Z.W."/>
            <person name="Zhang Y.Q."/>
            <person name="Mitsuda N."/>
            <person name="Wang M."/>
            <person name="Liu G.H."/>
            <person name="Pecoraro L."/>
            <person name="Huang H.X."/>
            <person name="Xiao X.J."/>
            <person name="Lin M."/>
            <person name="Wu X.Y."/>
            <person name="Wu W.L."/>
            <person name="Chen Y.Y."/>
            <person name="Chang S.B."/>
            <person name="Sakamoto S."/>
            <person name="Ohme-Takagi M."/>
            <person name="Yagi M."/>
            <person name="Zeng S.J."/>
            <person name="Shen C.Y."/>
            <person name="Yeh C.M."/>
            <person name="Luo Y.B."/>
            <person name="Tsai W.C."/>
            <person name="Van de Peer Y."/>
            <person name="Liu Z.J."/>
        </authorList>
    </citation>
    <scope>NUCLEOTIDE SEQUENCE [LARGE SCALE GENOMIC DNA]</scope>
    <source>
        <strain evidence="8">cv. Shenzhen</strain>
        <tissue evidence="7">Stem</tissue>
    </source>
</reference>